<evidence type="ECO:0000256" key="1">
    <source>
        <dbReference type="SAM" id="SignalP"/>
    </source>
</evidence>
<dbReference type="SUPFAM" id="SSF57302">
    <property type="entry name" value="Snake toxin-like"/>
    <property type="match status" value="1"/>
</dbReference>
<dbReference type="InterPro" id="IPR045860">
    <property type="entry name" value="Snake_toxin-like_sf"/>
</dbReference>
<dbReference type="PhylomeDB" id="Q95ZS9"/>
<dbReference type="EMBL" id="BX284602">
    <property type="protein sequence ID" value="CCD71877.1"/>
    <property type="molecule type" value="Genomic_DNA"/>
</dbReference>
<dbReference type="KEGG" id="cel:CELE_F55C12.7"/>
<name>Q95ZS9_CAEEL</name>
<dbReference type="InParanoid" id="Q95ZS9"/>
<feature type="chain" id="PRO_5004321186" evidence="1">
    <location>
        <begin position="21"/>
        <end position="111"/>
    </location>
</feature>
<protein>
    <submittedName>
        <fullName evidence="2">UPAR/Ly6 domain-containing protein</fullName>
    </submittedName>
</protein>
<feature type="signal peptide" evidence="1">
    <location>
        <begin position="1"/>
        <end position="20"/>
    </location>
</feature>
<dbReference type="STRING" id="6239.F55C12.7.2"/>
<dbReference type="RefSeq" id="NP_001379983.1">
    <property type="nucleotide sequence ID" value="NM_001393086.1"/>
</dbReference>
<keyword evidence="3" id="KW-1185">Reference proteome</keyword>
<dbReference type="PANTHER" id="PTHR34721">
    <property type="entry name" value="PROTEIN CBG09734"/>
    <property type="match status" value="1"/>
</dbReference>
<evidence type="ECO:0000313" key="3">
    <source>
        <dbReference type="Proteomes" id="UP000001940"/>
    </source>
</evidence>
<dbReference type="HOGENOM" id="CLU_2005910_0_0_1"/>
<dbReference type="WormBase" id="F55C12.7">
    <property type="protein sequence ID" value="CE28455"/>
    <property type="gene ID" value="WBGene00018874"/>
    <property type="gene designation" value="tag-234"/>
</dbReference>
<keyword evidence="1" id="KW-0732">Signal</keyword>
<dbReference type="PaxDb" id="6239-F55C12.7.1"/>
<dbReference type="GeneID" id="173996"/>
<evidence type="ECO:0000313" key="4">
    <source>
        <dbReference type="WormBase" id="F55C12.7"/>
    </source>
</evidence>
<dbReference type="PANTHER" id="PTHR34721:SF2">
    <property type="entry name" value="UPAR_LY6 DOMAIN-CONTAINING PROTEIN"/>
    <property type="match status" value="1"/>
</dbReference>
<dbReference type="CTD" id="173996"/>
<dbReference type="PeptideAtlas" id="Q95ZS9"/>
<reference evidence="2 3" key="1">
    <citation type="journal article" date="1998" name="Science">
        <title>Genome sequence of the nematode C. elegans: a platform for investigating biology.</title>
        <authorList>
            <consortium name="The C. elegans sequencing consortium"/>
            <person name="Sulson J.E."/>
            <person name="Waterston R."/>
        </authorList>
    </citation>
    <scope>NUCLEOTIDE SEQUENCE [LARGE SCALE GENOMIC DNA]</scope>
    <source>
        <strain evidence="2 3">Bristol N2</strain>
    </source>
</reference>
<proteinExistence type="predicted"/>
<dbReference type="UCSC" id="F55C12.7.1">
    <property type="organism name" value="c. elegans"/>
</dbReference>
<dbReference type="OrthoDB" id="5854894at2759"/>
<accession>Q95ZS9</accession>
<gene>
    <name evidence="2 4" type="primary">tag-234</name>
    <name evidence="2" type="ORF">CELE_F55C12.7</name>
    <name evidence="4" type="ORF">F55C12.7</name>
</gene>
<organism evidence="2 3">
    <name type="scientific">Caenorhabditis elegans</name>
    <dbReference type="NCBI Taxonomy" id="6239"/>
    <lineage>
        <taxon>Eukaryota</taxon>
        <taxon>Metazoa</taxon>
        <taxon>Ecdysozoa</taxon>
        <taxon>Nematoda</taxon>
        <taxon>Chromadorea</taxon>
        <taxon>Rhabditida</taxon>
        <taxon>Rhabditina</taxon>
        <taxon>Rhabditomorpha</taxon>
        <taxon>Rhabditoidea</taxon>
        <taxon>Rhabditidae</taxon>
        <taxon>Peloderinae</taxon>
        <taxon>Caenorhabditis</taxon>
    </lineage>
</organism>
<dbReference type="OMA" id="NGYGTCC"/>
<dbReference type="Bgee" id="WBGene00018874">
    <property type="expression patterns" value="Expressed in adult organism and 3 other cell types or tissues"/>
</dbReference>
<sequence>MSSKLLFLAVLLTVVTVAYSLQCYYGQIVNGQTTVPFVSEPCPFSKYCMKIFQTGSYNNIYATYGCGTNQCSSSGCSTNKNGYGTCCCTRDLCNSGFDFSKTTLSSIVQIL</sequence>
<dbReference type="FunCoup" id="Q95ZS9">
    <property type="interactions" value="23"/>
</dbReference>
<dbReference type="AGR" id="WB:WBGene00018874"/>
<dbReference type="eggNOG" id="ENOG502TJ9G">
    <property type="taxonomic scope" value="Eukaryota"/>
</dbReference>
<dbReference type="AlphaFoldDB" id="Q95ZS9"/>
<dbReference type="Proteomes" id="UP000001940">
    <property type="component" value="Chromosome II"/>
</dbReference>
<evidence type="ECO:0000313" key="2">
    <source>
        <dbReference type="EMBL" id="CCD71877.1"/>
    </source>
</evidence>
<dbReference type="SMR" id="Q95ZS9"/>